<gene>
    <name evidence="1" type="ORF">ACFQ1E_02100</name>
</gene>
<evidence type="ECO:0000313" key="1">
    <source>
        <dbReference type="EMBL" id="MFD0945123.1"/>
    </source>
</evidence>
<proteinExistence type="predicted"/>
<dbReference type="Proteomes" id="UP001596977">
    <property type="component" value="Unassembled WGS sequence"/>
</dbReference>
<comment type="caution">
    <text evidence="1">The sequence shown here is derived from an EMBL/GenBank/DDBJ whole genome shotgun (WGS) entry which is preliminary data.</text>
</comment>
<organism evidence="1 2">
    <name type="scientific">Sphingomonas canadensis</name>
    <dbReference type="NCBI Taxonomy" id="1219257"/>
    <lineage>
        <taxon>Bacteria</taxon>
        <taxon>Pseudomonadati</taxon>
        <taxon>Pseudomonadota</taxon>
        <taxon>Alphaproteobacteria</taxon>
        <taxon>Sphingomonadales</taxon>
        <taxon>Sphingomonadaceae</taxon>
        <taxon>Sphingomonas</taxon>
    </lineage>
</organism>
<reference evidence="2" key="1">
    <citation type="journal article" date="2019" name="Int. J. Syst. Evol. Microbiol.">
        <title>The Global Catalogue of Microorganisms (GCM) 10K type strain sequencing project: providing services to taxonomists for standard genome sequencing and annotation.</title>
        <authorList>
            <consortium name="The Broad Institute Genomics Platform"/>
            <consortium name="The Broad Institute Genome Sequencing Center for Infectious Disease"/>
            <person name="Wu L."/>
            <person name="Ma J."/>
        </authorList>
    </citation>
    <scope>NUCLEOTIDE SEQUENCE [LARGE SCALE GENOMIC DNA]</scope>
    <source>
        <strain evidence="2">CCUG 62982</strain>
    </source>
</reference>
<protein>
    <submittedName>
        <fullName evidence="1">Uncharacterized protein</fullName>
    </submittedName>
</protein>
<name>A0ABW3H4P2_9SPHN</name>
<dbReference type="EMBL" id="JBHTJG010000001">
    <property type="protein sequence ID" value="MFD0945123.1"/>
    <property type="molecule type" value="Genomic_DNA"/>
</dbReference>
<keyword evidence="2" id="KW-1185">Reference proteome</keyword>
<accession>A0ABW3H4P2</accession>
<evidence type="ECO:0000313" key="2">
    <source>
        <dbReference type="Proteomes" id="UP001596977"/>
    </source>
</evidence>
<sequence>MGLVQIDVGEIAELGTQVAMHGAVRAGEMMVDEVFDLVVGIVALVIEITG</sequence>
<dbReference type="RefSeq" id="WP_264942618.1">
    <property type="nucleotide sequence ID" value="NZ_JAPDRA010000001.1"/>
</dbReference>